<dbReference type="GO" id="GO:0003677">
    <property type="term" value="F:DNA binding"/>
    <property type="evidence" value="ECO:0007669"/>
    <property type="project" value="UniProtKB-UniRule"/>
</dbReference>
<dbReference type="PANTHER" id="PTHR47658:SF6">
    <property type="entry name" value="HMG BOX DOMAIN-CONTAINING PROTEIN"/>
    <property type="match status" value="1"/>
</dbReference>
<dbReference type="InterPro" id="IPR009071">
    <property type="entry name" value="HMG_box_dom"/>
</dbReference>
<evidence type="ECO:0000259" key="3">
    <source>
        <dbReference type="PROSITE" id="PS50118"/>
    </source>
</evidence>
<feature type="domain" description="HMG box" evidence="3">
    <location>
        <begin position="15"/>
        <end position="79"/>
    </location>
</feature>
<name>A0AAV8XWD0_9CUCU</name>
<feature type="region of interest" description="Disordered" evidence="2">
    <location>
        <begin position="51"/>
        <end position="104"/>
    </location>
</feature>
<dbReference type="Pfam" id="PF00505">
    <property type="entry name" value="HMG_box"/>
    <property type="match status" value="1"/>
</dbReference>
<dbReference type="Proteomes" id="UP001162162">
    <property type="component" value="Unassembled WGS sequence"/>
</dbReference>
<gene>
    <name evidence="4" type="ORF">NQ318_009928</name>
</gene>
<accession>A0AAV8XWD0</accession>
<dbReference type="PROSITE" id="PS50118">
    <property type="entry name" value="HMG_BOX_2"/>
    <property type="match status" value="1"/>
</dbReference>
<protein>
    <recommendedName>
        <fullName evidence="3">HMG box domain-containing protein</fullName>
    </recommendedName>
</protein>
<keyword evidence="5" id="KW-1185">Reference proteome</keyword>
<dbReference type="SUPFAM" id="SSF47095">
    <property type="entry name" value="HMG-box"/>
    <property type="match status" value="1"/>
</dbReference>
<feature type="compositionally biased region" description="Basic residues" evidence="2">
    <location>
        <begin position="67"/>
        <end position="86"/>
    </location>
</feature>
<dbReference type="AlphaFoldDB" id="A0AAV8XWD0"/>
<reference evidence="4" key="1">
    <citation type="journal article" date="2023" name="Insect Mol. Biol.">
        <title>Genome sequencing provides insights into the evolution of gene families encoding plant cell wall-degrading enzymes in longhorned beetles.</title>
        <authorList>
            <person name="Shin N.R."/>
            <person name="Okamura Y."/>
            <person name="Kirsch R."/>
            <person name="Pauchet Y."/>
        </authorList>
    </citation>
    <scope>NUCLEOTIDE SEQUENCE</scope>
    <source>
        <strain evidence="4">AMC_N1</strain>
    </source>
</reference>
<organism evidence="4 5">
    <name type="scientific">Aromia moschata</name>
    <dbReference type="NCBI Taxonomy" id="1265417"/>
    <lineage>
        <taxon>Eukaryota</taxon>
        <taxon>Metazoa</taxon>
        <taxon>Ecdysozoa</taxon>
        <taxon>Arthropoda</taxon>
        <taxon>Hexapoda</taxon>
        <taxon>Insecta</taxon>
        <taxon>Pterygota</taxon>
        <taxon>Neoptera</taxon>
        <taxon>Endopterygota</taxon>
        <taxon>Coleoptera</taxon>
        <taxon>Polyphaga</taxon>
        <taxon>Cucujiformia</taxon>
        <taxon>Chrysomeloidea</taxon>
        <taxon>Cerambycidae</taxon>
        <taxon>Cerambycinae</taxon>
        <taxon>Callichromatini</taxon>
        <taxon>Aromia</taxon>
    </lineage>
</organism>
<dbReference type="GO" id="GO:0005634">
    <property type="term" value="C:nucleus"/>
    <property type="evidence" value="ECO:0007669"/>
    <property type="project" value="UniProtKB-UniRule"/>
</dbReference>
<dbReference type="InterPro" id="IPR036910">
    <property type="entry name" value="HMG_box_dom_sf"/>
</dbReference>
<evidence type="ECO:0000256" key="2">
    <source>
        <dbReference type="SAM" id="MobiDB-lite"/>
    </source>
</evidence>
<keyword evidence="1" id="KW-0238">DNA-binding</keyword>
<feature type="DNA-binding region" description="HMG box" evidence="1">
    <location>
        <begin position="15"/>
        <end position="79"/>
    </location>
</feature>
<evidence type="ECO:0000256" key="1">
    <source>
        <dbReference type="PROSITE-ProRule" id="PRU00267"/>
    </source>
</evidence>
<comment type="caution">
    <text evidence="4">The sequence shown here is derived from an EMBL/GenBank/DDBJ whole genome shotgun (WGS) entry which is preliminary data.</text>
</comment>
<dbReference type="Gene3D" id="1.10.30.10">
    <property type="entry name" value="High mobility group box domain"/>
    <property type="match status" value="1"/>
</dbReference>
<proteinExistence type="predicted"/>
<dbReference type="PANTHER" id="PTHR47658">
    <property type="entry name" value="HIGH MOBILITY GROUP B PROTEIN 12-RELATED"/>
    <property type="match status" value="1"/>
</dbReference>
<evidence type="ECO:0000313" key="5">
    <source>
        <dbReference type="Proteomes" id="UP001162162"/>
    </source>
</evidence>
<dbReference type="SMART" id="SM00398">
    <property type="entry name" value="HMG"/>
    <property type="match status" value="1"/>
</dbReference>
<dbReference type="EMBL" id="JAPWTK010000295">
    <property type="protein sequence ID" value="KAJ8943237.1"/>
    <property type="molecule type" value="Genomic_DNA"/>
</dbReference>
<sequence length="123" mass="14980">MKTSKKSLTGPFRSGRITRNPFLNFMRDFRKSNNGLKLTELTKRGAELWRKMNERQKSPYCQLAKQAPRRRRRRKSSKRRRRRRRAYSYARCRSASNRRAKFKREDRLKDDDYDDCDENDALD</sequence>
<evidence type="ECO:0000313" key="4">
    <source>
        <dbReference type="EMBL" id="KAJ8943237.1"/>
    </source>
</evidence>
<keyword evidence="1" id="KW-0539">Nucleus</keyword>